<keyword evidence="4" id="KW-1185">Reference proteome</keyword>
<dbReference type="AlphaFoldDB" id="A0A374NLP3"/>
<protein>
    <submittedName>
        <fullName evidence="1">Catalase</fullName>
    </submittedName>
</protein>
<gene>
    <name evidence="2" type="ORF">DW833_09085</name>
    <name evidence="1" type="ORF">DXD91_09695</name>
</gene>
<dbReference type="Proteomes" id="UP000262524">
    <property type="component" value="Unassembled WGS sequence"/>
</dbReference>
<name>A0A374NLP3_9FIRM</name>
<dbReference type="RefSeq" id="WP_117982773.1">
    <property type="nucleotide sequence ID" value="NZ_CABJFJ010000009.1"/>
</dbReference>
<evidence type="ECO:0000313" key="4">
    <source>
        <dbReference type="Proteomes" id="UP000284621"/>
    </source>
</evidence>
<evidence type="ECO:0000313" key="1">
    <source>
        <dbReference type="EMBL" id="RGI85995.1"/>
    </source>
</evidence>
<organism evidence="1 3">
    <name type="scientific">Anaerobutyricum hallii</name>
    <dbReference type="NCBI Taxonomy" id="39488"/>
    <lineage>
        <taxon>Bacteria</taxon>
        <taxon>Bacillati</taxon>
        <taxon>Bacillota</taxon>
        <taxon>Clostridia</taxon>
        <taxon>Lachnospirales</taxon>
        <taxon>Lachnospiraceae</taxon>
        <taxon>Anaerobutyricum</taxon>
    </lineage>
</organism>
<comment type="caution">
    <text evidence="1">The sequence shown here is derived from an EMBL/GenBank/DDBJ whole genome shotgun (WGS) entry which is preliminary data.</text>
</comment>
<dbReference type="InterPro" id="IPR043721">
    <property type="entry name" value="DUF5662"/>
</dbReference>
<reference evidence="3 4" key="1">
    <citation type="submission" date="2018-08" db="EMBL/GenBank/DDBJ databases">
        <title>A genome reference for cultivated species of the human gut microbiota.</title>
        <authorList>
            <person name="Zou Y."/>
            <person name="Xue W."/>
            <person name="Luo G."/>
        </authorList>
    </citation>
    <scope>NUCLEOTIDE SEQUENCE [LARGE SCALE GENOMIC DNA]</scope>
    <source>
        <strain evidence="2 4">AM34-3LB</strain>
        <strain evidence="1 3">TM10-1AC</strain>
    </source>
</reference>
<sequence length="195" mass="23327">MNIFKNLKGHFCTITHHKMLVMKTCFKVGLYKQGLLHDLSKYTPIEFIPGIIYYQGDRSPINREKELKNCSRGWLHHKGRNLHHFEYWIDYSINPGCKLVGMKMPKKYVAEMVIDRISASKNYLKEQYNDGSALAYYLNGRHMMLIDDEADYLARYLLTMLDMRGEEYLLHYMKHTLLRHKNRDYHVRDGRLYLD</sequence>
<evidence type="ECO:0000313" key="2">
    <source>
        <dbReference type="EMBL" id="RHC64203.1"/>
    </source>
</evidence>
<dbReference type="Pfam" id="PF18907">
    <property type="entry name" value="DUF5662"/>
    <property type="match status" value="1"/>
</dbReference>
<dbReference type="Proteomes" id="UP000284621">
    <property type="component" value="Unassembled WGS sequence"/>
</dbReference>
<dbReference type="EMBL" id="QSID01000009">
    <property type="protein sequence ID" value="RHC64203.1"/>
    <property type="molecule type" value="Genomic_DNA"/>
</dbReference>
<accession>A0A374NLP3</accession>
<evidence type="ECO:0000313" key="3">
    <source>
        <dbReference type="Proteomes" id="UP000262524"/>
    </source>
</evidence>
<proteinExistence type="predicted"/>
<dbReference type="EMBL" id="QSOE01000062">
    <property type="protein sequence ID" value="RGI85995.1"/>
    <property type="molecule type" value="Genomic_DNA"/>
</dbReference>